<reference evidence="5" key="1">
    <citation type="journal article" date="2019" name="Int. J. Syst. Evol. Microbiol.">
        <title>The Global Catalogue of Microorganisms (GCM) 10K type strain sequencing project: providing services to taxonomists for standard genome sequencing and annotation.</title>
        <authorList>
            <consortium name="The Broad Institute Genomics Platform"/>
            <consortium name="The Broad Institute Genome Sequencing Center for Infectious Disease"/>
            <person name="Wu L."/>
            <person name="Ma J."/>
        </authorList>
    </citation>
    <scope>NUCLEOTIDE SEQUENCE [LARGE SCALE GENOMIC DNA]</scope>
    <source>
        <strain evidence="5">JCM 12389</strain>
    </source>
</reference>
<gene>
    <name evidence="4" type="ORF">GCM10008986_22970</name>
</gene>
<feature type="coiled-coil region" evidence="1">
    <location>
        <begin position="67"/>
        <end position="136"/>
    </location>
</feature>
<keyword evidence="1" id="KW-0175">Coiled coil</keyword>
<dbReference type="Pfam" id="PF03448">
    <property type="entry name" value="MgtE_N"/>
    <property type="match status" value="1"/>
</dbReference>
<name>A0ABP3L8Q9_9BACI</name>
<evidence type="ECO:0000313" key="4">
    <source>
        <dbReference type="EMBL" id="GAA0495614.1"/>
    </source>
</evidence>
<evidence type="ECO:0000256" key="2">
    <source>
        <dbReference type="SAM" id="Phobius"/>
    </source>
</evidence>
<evidence type="ECO:0000259" key="3">
    <source>
        <dbReference type="Pfam" id="PF03448"/>
    </source>
</evidence>
<keyword evidence="2" id="KW-1133">Transmembrane helix</keyword>
<keyword evidence="2" id="KW-0812">Transmembrane</keyword>
<comment type="caution">
    <text evidence="4">The sequence shown here is derived from an EMBL/GenBank/DDBJ whole genome shotgun (WGS) entry which is preliminary data.</text>
</comment>
<dbReference type="EMBL" id="BAAADO010000004">
    <property type="protein sequence ID" value="GAA0495614.1"/>
    <property type="molecule type" value="Genomic_DNA"/>
</dbReference>
<accession>A0ABP3L8Q9</accession>
<organism evidence="4 5">
    <name type="scientific">Salinibacillus aidingensis</name>
    <dbReference type="NCBI Taxonomy" id="237684"/>
    <lineage>
        <taxon>Bacteria</taxon>
        <taxon>Bacillati</taxon>
        <taxon>Bacillota</taxon>
        <taxon>Bacilli</taxon>
        <taxon>Bacillales</taxon>
        <taxon>Bacillaceae</taxon>
        <taxon>Salinibacillus</taxon>
    </lineage>
</organism>
<evidence type="ECO:0000256" key="1">
    <source>
        <dbReference type="SAM" id="Coils"/>
    </source>
</evidence>
<sequence>MSQKNYEKEKTSKIQWFLFVIVIPVIFAITLLFVVLSIAGINVVDMAEKHNIPVVSALVQGDEKTKNEKKDTQISELQETVKNKETSIEQLETKVESKEEKIAELEQTISELTNQLNDQKEKQQNQEEQVKEVSLTFEEMDPESAAPVIENMDQEVAVKILTEIPSEQRGAILSAMNPEMAASFTSELLNN</sequence>
<keyword evidence="2" id="KW-0472">Membrane</keyword>
<feature type="transmembrane region" description="Helical" evidence="2">
    <location>
        <begin position="16"/>
        <end position="41"/>
    </location>
</feature>
<dbReference type="SUPFAM" id="SSF158791">
    <property type="entry name" value="MgtE N-terminal domain-like"/>
    <property type="match status" value="1"/>
</dbReference>
<dbReference type="Gene3D" id="1.20.5.340">
    <property type="match status" value="1"/>
</dbReference>
<dbReference type="InterPro" id="IPR006668">
    <property type="entry name" value="Mg_transptr_MgtE_intracell_dom"/>
</dbReference>
<dbReference type="RefSeq" id="WP_343841123.1">
    <property type="nucleotide sequence ID" value="NZ_BAAADO010000004.1"/>
</dbReference>
<protein>
    <recommendedName>
        <fullName evidence="3">Magnesium transporter MgtE intracellular domain-containing protein</fullName>
    </recommendedName>
</protein>
<feature type="domain" description="Magnesium transporter MgtE intracellular" evidence="3">
    <location>
        <begin position="134"/>
        <end position="183"/>
    </location>
</feature>
<evidence type="ECO:0000313" key="5">
    <source>
        <dbReference type="Proteomes" id="UP001500880"/>
    </source>
</evidence>
<keyword evidence="5" id="KW-1185">Reference proteome</keyword>
<proteinExistence type="predicted"/>
<dbReference type="Proteomes" id="UP001500880">
    <property type="component" value="Unassembled WGS sequence"/>
</dbReference>